<reference evidence="2 3" key="1">
    <citation type="submission" date="2017-12" db="EMBL/GenBank/DDBJ databases">
        <title>Phylogenetic diversity of female urinary microbiome.</title>
        <authorList>
            <person name="Thomas-White K."/>
            <person name="Wolfe A.J."/>
        </authorList>
    </citation>
    <scope>NUCLEOTIDE SEQUENCE [LARGE SCALE GENOMIC DNA]</scope>
    <source>
        <strain evidence="2 3">UMB0250</strain>
    </source>
</reference>
<dbReference type="SUPFAM" id="SSF53098">
    <property type="entry name" value="Ribonuclease H-like"/>
    <property type="match status" value="1"/>
</dbReference>
<gene>
    <name evidence="2" type="ORF">CYJ25_04740</name>
</gene>
<dbReference type="EMBL" id="PKKJ01000004">
    <property type="protein sequence ID" value="PKY66286.1"/>
    <property type="molecule type" value="Genomic_DNA"/>
</dbReference>
<name>A0A2I1I570_9ACTO</name>
<evidence type="ECO:0000313" key="3">
    <source>
        <dbReference type="Proteomes" id="UP000234545"/>
    </source>
</evidence>
<dbReference type="PANTHER" id="PTHR30231">
    <property type="entry name" value="DNA POLYMERASE III SUBUNIT EPSILON"/>
    <property type="match status" value="1"/>
</dbReference>
<dbReference type="InterPro" id="IPR013520">
    <property type="entry name" value="Ribonucl_H"/>
</dbReference>
<evidence type="ECO:0000259" key="1">
    <source>
        <dbReference type="SMART" id="SM00479"/>
    </source>
</evidence>
<dbReference type="InterPro" id="IPR036397">
    <property type="entry name" value="RNaseH_sf"/>
</dbReference>
<dbReference type="Proteomes" id="UP000234545">
    <property type="component" value="Unassembled WGS sequence"/>
</dbReference>
<dbReference type="OrthoDB" id="9803913at2"/>
<dbReference type="GO" id="GO:0008408">
    <property type="term" value="F:3'-5' exonuclease activity"/>
    <property type="evidence" value="ECO:0007669"/>
    <property type="project" value="TreeGrafter"/>
</dbReference>
<sequence length="205" mass="23328">MVVLTMSEQRTRSRWPFNAKYIPNLHFLRQPSFVAVDFETANRGGGVSACQVALVKMKDGQVIDEFSTFIQPPQGYNRFEFTWLHGIGPRQVATAPMWDQIADQIARFVGDLPVYAHNAMFDARVWKDLDDYFGTFSLPQHFFCSYLTARRMLPGLENYKLPTVLHECDPTFSLNHHEAGSDAHACARIVRHLASRDDLHGTLAP</sequence>
<dbReference type="SMART" id="SM00479">
    <property type="entry name" value="EXOIII"/>
    <property type="match status" value="1"/>
</dbReference>
<dbReference type="CDD" id="cd06130">
    <property type="entry name" value="DNA_pol_III_epsilon_like"/>
    <property type="match status" value="1"/>
</dbReference>
<dbReference type="Gene3D" id="3.30.420.10">
    <property type="entry name" value="Ribonuclease H-like superfamily/Ribonuclease H"/>
    <property type="match status" value="1"/>
</dbReference>
<feature type="domain" description="Exonuclease" evidence="1">
    <location>
        <begin position="32"/>
        <end position="199"/>
    </location>
</feature>
<accession>A0A2I1I570</accession>
<comment type="caution">
    <text evidence="2">The sequence shown here is derived from an EMBL/GenBank/DDBJ whole genome shotgun (WGS) entry which is preliminary data.</text>
</comment>
<dbReference type="AlphaFoldDB" id="A0A2I1I570"/>
<proteinExistence type="predicted"/>
<dbReference type="PANTHER" id="PTHR30231:SF42">
    <property type="entry name" value="EXONUCLEASE"/>
    <property type="match status" value="1"/>
</dbReference>
<dbReference type="GO" id="GO:0003676">
    <property type="term" value="F:nucleic acid binding"/>
    <property type="evidence" value="ECO:0007669"/>
    <property type="project" value="InterPro"/>
</dbReference>
<dbReference type="Pfam" id="PF00929">
    <property type="entry name" value="RNase_T"/>
    <property type="match status" value="1"/>
</dbReference>
<evidence type="ECO:0000313" key="2">
    <source>
        <dbReference type="EMBL" id="PKY66286.1"/>
    </source>
</evidence>
<organism evidence="2 3">
    <name type="scientific">Schaalia turicensis</name>
    <dbReference type="NCBI Taxonomy" id="131111"/>
    <lineage>
        <taxon>Bacteria</taxon>
        <taxon>Bacillati</taxon>
        <taxon>Actinomycetota</taxon>
        <taxon>Actinomycetes</taxon>
        <taxon>Actinomycetales</taxon>
        <taxon>Actinomycetaceae</taxon>
        <taxon>Schaalia</taxon>
    </lineage>
</organism>
<protein>
    <submittedName>
        <fullName evidence="2">DNA polymerase III subunit epsilon</fullName>
    </submittedName>
</protein>
<dbReference type="InterPro" id="IPR012337">
    <property type="entry name" value="RNaseH-like_sf"/>
</dbReference>
<dbReference type="GO" id="GO:0005829">
    <property type="term" value="C:cytosol"/>
    <property type="evidence" value="ECO:0007669"/>
    <property type="project" value="TreeGrafter"/>
</dbReference>